<feature type="region of interest" description="Disordered" evidence="1">
    <location>
        <begin position="186"/>
        <end position="205"/>
    </location>
</feature>
<evidence type="ECO:0000313" key="3">
    <source>
        <dbReference type="Proteomes" id="UP000031599"/>
    </source>
</evidence>
<protein>
    <recommendedName>
        <fullName evidence="4">Transcriptional regulator, TetR family protein</fullName>
    </recommendedName>
</protein>
<name>A0A0C1Z2S2_9BACT</name>
<gene>
    <name evidence="2" type="ORF">DB30_02537</name>
</gene>
<comment type="caution">
    <text evidence="2">The sequence shown here is derived from an EMBL/GenBank/DDBJ whole genome shotgun (WGS) entry which is preliminary data.</text>
</comment>
<accession>A0A0C1Z2S2</accession>
<evidence type="ECO:0008006" key="4">
    <source>
        <dbReference type="Google" id="ProtNLM"/>
    </source>
</evidence>
<evidence type="ECO:0000256" key="1">
    <source>
        <dbReference type="SAM" id="MobiDB-lite"/>
    </source>
</evidence>
<dbReference type="InterPro" id="IPR036271">
    <property type="entry name" value="Tet_transcr_reg_TetR-rel_C_sf"/>
</dbReference>
<dbReference type="AlphaFoldDB" id="A0A0C1Z2S2"/>
<evidence type="ECO:0000313" key="2">
    <source>
        <dbReference type="EMBL" id="KIG11774.1"/>
    </source>
</evidence>
<dbReference type="Gene3D" id="1.10.357.10">
    <property type="entry name" value="Tetracycline Repressor, domain 2"/>
    <property type="match status" value="1"/>
</dbReference>
<dbReference type="EMBL" id="JMCC02000181">
    <property type="protein sequence ID" value="KIG11774.1"/>
    <property type="molecule type" value="Genomic_DNA"/>
</dbReference>
<proteinExistence type="predicted"/>
<dbReference type="Proteomes" id="UP000031599">
    <property type="component" value="Unassembled WGS sequence"/>
</dbReference>
<reference evidence="2 3" key="1">
    <citation type="submission" date="2014-12" db="EMBL/GenBank/DDBJ databases">
        <title>Genome assembly of Enhygromyxa salina DSM 15201.</title>
        <authorList>
            <person name="Sharma G."/>
            <person name="Subramanian S."/>
        </authorList>
    </citation>
    <scope>NUCLEOTIDE SEQUENCE [LARGE SCALE GENOMIC DNA]</scope>
    <source>
        <strain evidence="2 3">DSM 15201</strain>
    </source>
</reference>
<sequence length="224" mass="25133">MYQYFENKLDLYRWLVTDELEARRAQWLENDSRRHAQELDAEASGPREVLGLFAGLERLVMTRIGFMLAHPRLARLAASAMEPSADAELRELHGSLWREQLDDLATRLSEARQTGEVRQNIDPRTAAHLIDALILRGTTNAVLERIGVDAHELLSKPDAGAELAESEWRDLVRDAMRLIRGGIEASAPVQATQGSNGSHDDDVDTRLRPVARPNIEWRASHDGG</sequence>
<organism evidence="2 3">
    <name type="scientific">Enhygromyxa salina</name>
    <dbReference type="NCBI Taxonomy" id="215803"/>
    <lineage>
        <taxon>Bacteria</taxon>
        <taxon>Pseudomonadati</taxon>
        <taxon>Myxococcota</taxon>
        <taxon>Polyangia</taxon>
        <taxon>Nannocystales</taxon>
        <taxon>Nannocystaceae</taxon>
        <taxon>Enhygromyxa</taxon>
    </lineage>
</organism>
<dbReference type="SUPFAM" id="SSF48498">
    <property type="entry name" value="Tetracyclin repressor-like, C-terminal domain"/>
    <property type="match status" value="1"/>
</dbReference>